<evidence type="ECO:0000256" key="3">
    <source>
        <dbReference type="ARBA" id="ARBA00023224"/>
    </source>
</evidence>
<feature type="coiled-coil region" evidence="6">
    <location>
        <begin position="578"/>
        <end position="605"/>
    </location>
</feature>
<feature type="compositionally biased region" description="Low complexity" evidence="7">
    <location>
        <begin position="1"/>
        <end position="17"/>
    </location>
</feature>
<dbReference type="RefSeq" id="WP_149231997.1">
    <property type="nucleotide sequence ID" value="NZ_JALJXJ010000006.1"/>
</dbReference>
<keyword evidence="2" id="KW-0997">Cell inner membrane</keyword>
<dbReference type="PROSITE" id="PS50885">
    <property type="entry name" value="HAMP"/>
    <property type="match status" value="1"/>
</dbReference>
<proteinExistence type="inferred from homology"/>
<protein>
    <submittedName>
        <fullName evidence="12">HAMP domain-containing protein</fullName>
    </submittedName>
</protein>
<dbReference type="CDD" id="cd06225">
    <property type="entry name" value="HAMP"/>
    <property type="match status" value="1"/>
</dbReference>
<evidence type="ECO:0000256" key="8">
    <source>
        <dbReference type="SAM" id="Phobius"/>
    </source>
</evidence>
<accession>A0A5A9GN51</accession>
<dbReference type="Proteomes" id="UP000324927">
    <property type="component" value="Unassembled WGS sequence"/>
</dbReference>
<name>A0A5A9GN51_AZOLI</name>
<evidence type="ECO:0000259" key="9">
    <source>
        <dbReference type="PROSITE" id="PS50111"/>
    </source>
</evidence>
<dbReference type="InterPro" id="IPR038188">
    <property type="entry name" value="TorS_sensor_sf"/>
</dbReference>
<reference evidence="12 13" key="1">
    <citation type="submission" date="2019-08" db="EMBL/GenBank/DDBJ databases">
        <authorList>
            <person name="Grouzdev D."/>
            <person name="Tikhonova E."/>
            <person name="Kravchenko I."/>
        </authorList>
    </citation>
    <scope>NUCLEOTIDE SEQUENCE [LARGE SCALE GENOMIC DNA]</scope>
    <source>
        <strain evidence="12 13">59b</strain>
    </source>
</reference>
<evidence type="ECO:0000256" key="6">
    <source>
        <dbReference type="SAM" id="Coils"/>
    </source>
</evidence>
<dbReference type="Gene3D" id="6.10.340.10">
    <property type="match status" value="1"/>
</dbReference>
<dbReference type="SUPFAM" id="SSF58104">
    <property type="entry name" value="Methyl-accepting chemotaxis protein (MCP) signaling domain"/>
    <property type="match status" value="1"/>
</dbReference>
<evidence type="ECO:0000256" key="7">
    <source>
        <dbReference type="SAM" id="MobiDB-lite"/>
    </source>
</evidence>
<dbReference type="PROSITE" id="PS50111">
    <property type="entry name" value="CHEMOTAXIS_TRANSDUC_2"/>
    <property type="match status" value="1"/>
</dbReference>
<dbReference type="AlphaFoldDB" id="A0A5A9GN51"/>
<dbReference type="OrthoDB" id="8476854at2"/>
<dbReference type="GO" id="GO:0007165">
    <property type="term" value="P:signal transduction"/>
    <property type="evidence" value="ECO:0007669"/>
    <property type="project" value="UniProtKB-KW"/>
</dbReference>
<evidence type="ECO:0000256" key="1">
    <source>
        <dbReference type="ARBA" id="ARBA00004429"/>
    </source>
</evidence>
<evidence type="ECO:0000259" key="11">
    <source>
        <dbReference type="PROSITE" id="PS50885"/>
    </source>
</evidence>
<dbReference type="SMART" id="SM00304">
    <property type="entry name" value="HAMP"/>
    <property type="match status" value="1"/>
</dbReference>
<dbReference type="PANTHER" id="PTHR32089:SF112">
    <property type="entry name" value="LYSOZYME-LIKE PROTEIN-RELATED"/>
    <property type="match status" value="1"/>
</dbReference>
<dbReference type="InterPro" id="IPR004089">
    <property type="entry name" value="MCPsignal_dom"/>
</dbReference>
<keyword evidence="13" id="KW-1185">Reference proteome</keyword>
<organism evidence="12 13">
    <name type="scientific">Azospirillum lipoferum</name>
    <dbReference type="NCBI Taxonomy" id="193"/>
    <lineage>
        <taxon>Bacteria</taxon>
        <taxon>Pseudomonadati</taxon>
        <taxon>Pseudomonadota</taxon>
        <taxon>Alphaproteobacteria</taxon>
        <taxon>Rhodospirillales</taxon>
        <taxon>Azospirillaceae</taxon>
        <taxon>Azospirillum</taxon>
    </lineage>
</organism>
<sequence length="887" mass="92404">MTTAAPAAPQPGSAPSADFSGGDAGYRPTVKMGVRAKLMLAFAGMAAMTVAASAVGLMSFSAVEQPMAQIADTSLPEMELATRLAGESGAIASAAPMLDGADSQEERERLRTDAQERARRFLSLVDELAGRRPQDPLLSEVRETGNALIATLDRINDGVARRLSLHGRREAASARLAQTYDGFLKTLAPLVDGAGQALQEKGMALDGGTDRDMGTLSDAVRSMIALYDLRGGIAGALDAMNRSGTALDAKAIGELQQAYLEASSQVTGTLGTLGDRLPADTAGRIDALFLFGYGKDNVFDLRRAALDGTENSGGVADRRLAERLTSARTQAAQLLDGLKAPLRKVQSDIKRANFDIRSQVQEAVQDLLGRGLEQFRTNLELSTYGTALTGALSEAAQAPDAARLDLLEKRFAAASSSLYERIGTLRGQSGENAAGTEVLAALVKALIGFGRGEEGVIALRRGELAAMADTERMLAENRELAQRFAATVDRKIAAMREEAKAAVAGTDSTIAAGRHMLILFAVGSLIGAAALAWLVVGRHIVARLSALSDAMRAIADGRLDAPIPAAGADEIGDMTRALMIFRDTANEAKAANARAEAERGRAAGERRRAMVEMAENFESSVRGVLDRVAQAAGEMQDMAERMSRSADLTAGEATTAAGSSQQAEGNVKAVAAATEELSASIQEIGTQVHASSQIARKAADEAERTDRTVEGLAQTAGRIGEVVGLIQSIAGQTNLLALNATIEAARAGEAGKGFAVVASEVKGLATQTAKATEDISAQIAAMQSVTQEAVDAIRSIAGTIREVNEIAATIAAAVEQQSAATREIARNVGEAADSTQHVRGNIDSVAEAARESGESANRVLSASSTVQDQLRTLAGQVDGLVGEMRAA</sequence>
<feature type="transmembrane region" description="Helical" evidence="8">
    <location>
        <begin position="38"/>
        <end position="60"/>
    </location>
</feature>
<dbReference type="PRINTS" id="PR00260">
    <property type="entry name" value="CHEMTRNSDUCR"/>
</dbReference>
<dbReference type="PROSITE" id="PS50192">
    <property type="entry name" value="T_SNARE"/>
    <property type="match status" value="1"/>
</dbReference>
<evidence type="ECO:0000313" key="12">
    <source>
        <dbReference type="EMBL" id="KAA0595813.1"/>
    </source>
</evidence>
<feature type="region of interest" description="Disordered" evidence="7">
    <location>
        <begin position="1"/>
        <end position="22"/>
    </location>
</feature>
<dbReference type="EMBL" id="VTTN01000005">
    <property type="protein sequence ID" value="KAA0595813.1"/>
    <property type="molecule type" value="Genomic_DNA"/>
</dbReference>
<dbReference type="PANTHER" id="PTHR32089">
    <property type="entry name" value="METHYL-ACCEPTING CHEMOTAXIS PROTEIN MCPB"/>
    <property type="match status" value="1"/>
</dbReference>
<dbReference type="Pfam" id="PF00015">
    <property type="entry name" value="MCPsignal"/>
    <property type="match status" value="1"/>
</dbReference>
<feature type="domain" description="HAMP" evidence="11">
    <location>
        <begin position="538"/>
        <end position="590"/>
    </location>
</feature>
<dbReference type="SMART" id="SM00283">
    <property type="entry name" value="MA"/>
    <property type="match status" value="1"/>
</dbReference>
<keyword evidence="3 5" id="KW-0807">Transducer</keyword>
<evidence type="ECO:0000256" key="5">
    <source>
        <dbReference type="PROSITE-ProRule" id="PRU00284"/>
    </source>
</evidence>
<keyword evidence="2" id="KW-1003">Cell membrane</keyword>
<keyword evidence="6" id="KW-0175">Coiled coil</keyword>
<feature type="compositionally biased region" description="Low complexity" evidence="7">
    <location>
        <begin position="649"/>
        <end position="658"/>
    </location>
</feature>
<keyword evidence="8" id="KW-0472">Membrane</keyword>
<dbReference type="Gene3D" id="1.20.58.920">
    <property type="match status" value="2"/>
</dbReference>
<dbReference type="InterPro" id="IPR003660">
    <property type="entry name" value="HAMP_dom"/>
</dbReference>
<evidence type="ECO:0000256" key="2">
    <source>
        <dbReference type="ARBA" id="ARBA00022519"/>
    </source>
</evidence>
<dbReference type="GO" id="GO:0006935">
    <property type="term" value="P:chemotaxis"/>
    <property type="evidence" value="ECO:0007669"/>
    <property type="project" value="InterPro"/>
</dbReference>
<dbReference type="GO" id="GO:0005886">
    <property type="term" value="C:plasma membrane"/>
    <property type="evidence" value="ECO:0007669"/>
    <property type="project" value="UniProtKB-SubCell"/>
</dbReference>
<comment type="subcellular location">
    <subcellularLocation>
        <location evidence="1">Cell inner membrane</location>
        <topology evidence="1">Multi-pass membrane protein</topology>
    </subcellularLocation>
</comment>
<keyword evidence="8" id="KW-1133">Transmembrane helix</keyword>
<keyword evidence="8" id="KW-0812">Transmembrane</keyword>
<feature type="domain" description="Methyl-accepting transducer" evidence="9">
    <location>
        <begin position="624"/>
        <end position="867"/>
    </location>
</feature>
<dbReference type="Gene3D" id="1.10.287.950">
    <property type="entry name" value="Methyl-accepting chemotaxis protein"/>
    <property type="match status" value="1"/>
</dbReference>
<dbReference type="InterPro" id="IPR004090">
    <property type="entry name" value="Chemotax_Me-accpt_rcpt"/>
</dbReference>
<evidence type="ECO:0000259" key="10">
    <source>
        <dbReference type="PROSITE" id="PS50192"/>
    </source>
</evidence>
<gene>
    <name evidence="12" type="ORF">FZ942_15620</name>
</gene>
<dbReference type="InterPro" id="IPR000727">
    <property type="entry name" value="T_SNARE_dom"/>
</dbReference>
<evidence type="ECO:0000256" key="4">
    <source>
        <dbReference type="ARBA" id="ARBA00029447"/>
    </source>
</evidence>
<comment type="similarity">
    <text evidence="4">Belongs to the methyl-accepting chemotaxis (MCP) protein family.</text>
</comment>
<comment type="caution">
    <text evidence="12">The sequence shown here is derived from an EMBL/GenBank/DDBJ whole genome shotgun (WGS) entry which is preliminary data.</text>
</comment>
<dbReference type="Pfam" id="PF00672">
    <property type="entry name" value="HAMP"/>
    <property type="match status" value="1"/>
</dbReference>
<feature type="transmembrane region" description="Helical" evidence="8">
    <location>
        <begin position="516"/>
        <end position="536"/>
    </location>
</feature>
<feature type="region of interest" description="Disordered" evidence="7">
    <location>
        <begin position="640"/>
        <end position="664"/>
    </location>
</feature>
<dbReference type="Pfam" id="PF21689">
    <property type="entry name" value="TorS_sensor_domain"/>
    <property type="match status" value="1"/>
</dbReference>
<evidence type="ECO:0000313" key="13">
    <source>
        <dbReference type="Proteomes" id="UP000324927"/>
    </source>
</evidence>
<feature type="domain" description="T-SNARE coiled-coil homology" evidence="10">
    <location>
        <begin position="783"/>
        <end position="845"/>
    </location>
</feature>
<dbReference type="GO" id="GO:0004888">
    <property type="term" value="F:transmembrane signaling receptor activity"/>
    <property type="evidence" value="ECO:0007669"/>
    <property type="project" value="InterPro"/>
</dbReference>